<feature type="domain" description="Phospholipase/carboxylesterase/thioesterase" evidence="2">
    <location>
        <begin position="23"/>
        <end position="52"/>
    </location>
</feature>
<dbReference type="Proteomes" id="UP001140949">
    <property type="component" value="Unassembled WGS sequence"/>
</dbReference>
<evidence type="ECO:0000256" key="1">
    <source>
        <dbReference type="SAM" id="Phobius"/>
    </source>
</evidence>
<evidence type="ECO:0000313" key="3">
    <source>
        <dbReference type="EMBL" id="KAJ6802561.1"/>
    </source>
</evidence>
<evidence type="ECO:0000259" key="2">
    <source>
        <dbReference type="Pfam" id="PF02230"/>
    </source>
</evidence>
<accession>A0AAX6EEZ8</accession>
<gene>
    <name evidence="3" type="ORF">M6B38_192185</name>
</gene>
<comment type="caution">
    <text evidence="3">The sequence shown here is derived from an EMBL/GenBank/DDBJ whole genome shotgun (WGS) entry which is preliminary data.</text>
</comment>
<keyword evidence="1" id="KW-1133">Transmembrane helix</keyword>
<dbReference type="InterPro" id="IPR003140">
    <property type="entry name" value="PLipase/COase/thioEstase"/>
</dbReference>
<evidence type="ECO:0000313" key="4">
    <source>
        <dbReference type="Proteomes" id="UP001140949"/>
    </source>
</evidence>
<dbReference type="Gene3D" id="3.40.50.1820">
    <property type="entry name" value="alpha/beta hydrolase"/>
    <property type="match status" value="1"/>
</dbReference>
<keyword evidence="1" id="KW-0472">Membrane</keyword>
<organism evidence="3 4">
    <name type="scientific">Iris pallida</name>
    <name type="common">Sweet iris</name>
    <dbReference type="NCBI Taxonomy" id="29817"/>
    <lineage>
        <taxon>Eukaryota</taxon>
        <taxon>Viridiplantae</taxon>
        <taxon>Streptophyta</taxon>
        <taxon>Embryophyta</taxon>
        <taxon>Tracheophyta</taxon>
        <taxon>Spermatophyta</taxon>
        <taxon>Magnoliopsida</taxon>
        <taxon>Liliopsida</taxon>
        <taxon>Asparagales</taxon>
        <taxon>Iridaceae</taxon>
        <taxon>Iridoideae</taxon>
        <taxon>Irideae</taxon>
        <taxon>Iris</taxon>
    </lineage>
</organism>
<sequence length="152" mass="17023">MSYGSSSLGGRTNRRSFEFGRTHVVKPKGRHQATIIWLHGVGENGSSWSHLLEPLLFQISNGYAQLLLLGMLQLLVSLVLHGLMSWSFLPMVLMMLRAWMLQLHILQIFCQLNLLISSLVSVASVLELQQRFTLLVVVLLGGLEMVIPTQLT</sequence>
<reference evidence="3" key="1">
    <citation type="journal article" date="2023" name="GigaByte">
        <title>Genome assembly of the bearded iris, Iris pallida Lam.</title>
        <authorList>
            <person name="Bruccoleri R.E."/>
            <person name="Oakeley E.J."/>
            <person name="Faust A.M.E."/>
            <person name="Altorfer M."/>
            <person name="Dessus-Babus S."/>
            <person name="Burckhardt D."/>
            <person name="Oertli M."/>
            <person name="Naumann U."/>
            <person name="Petersen F."/>
            <person name="Wong J."/>
        </authorList>
    </citation>
    <scope>NUCLEOTIDE SEQUENCE</scope>
    <source>
        <strain evidence="3">GSM-AAB239-AS_SAM_17_03QT</strain>
    </source>
</reference>
<feature type="transmembrane region" description="Helical" evidence="1">
    <location>
        <begin position="105"/>
        <end position="126"/>
    </location>
</feature>
<dbReference type="Pfam" id="PF02230">
    <property type="entry name" value="Abhydrolase_2"/>
    <property type="match status" value="1"/>
</dbReference>
<dbReference type="InterPro" id="IPR029058">
    <property type="entry name" value="AB_hydrolase_fold"/>
</dbReference>
<name>A0AAX6EEZ8_IRIPA</name>
<dbReference type="GO" id="GO:0016787">
    <property type="term" value="F:hydrolase activity"/>
    <property type="evidence" value="ECO:0007669"/>
    <property type="project" value="InterPro"/>
</dbReference>
<keyword evidence="1" id="KW-0812">Transmembrane</keyword>
<dbReference type="EMBL" id="JANAVB010037219">
    <property type="protein sequence ID" value="KAJ6802561.1"/>
    <property type="molecule type" value="Genomic_DNA"/>
</dbReference>
<dbReference type="PANTHER" id="PTHR46234">
    <property type="entry name" value="ALPHA/BETA-HYDROLASES SUPERFAMILY PROTEIN"/>
    <property type="match status" value="1"/>
</dbReference>
<protein>
    <submittedName>
        <fullName evidence="3">Acyl-protein thioesterase 2-like</fullName>
    </submittedName>
</protein>
<dbReference type="AlphaFoldDB" id="A0AAX6EEZ8"/>
<feature type="transmembrane region" description="Helical" evidence="1">
    <location>
        <begin position="63"/>
        <end position="84"/>
    </location>
</feature>
<reference evidence="3" key="2">
    <citation type="submission" date="2023-04" db="EMBL/GenBank/DDBJ databases">
        <authorList>
            <person name="Bruccoleri R.E."/>
            <person name="Oakeley E.J."/>
            <person name="Faust A.-M."/>
            <person name="Dessus-Babus S."/>
            <person name="Altorfer M."/>
            <person name="Burckhardt D."/>
            <person name="Oertli M."/>
            <person name="Naumann U."/>
            <person name="Petersen F."/>
            <person name="Wong J."/>
        </authorList>
    </citation>
    <scope>NUCLEOTIDE SEQUENCE</scope>
    <source>
        <strain evidence="3">GSM-AAB239-AS_SAM_17_03QT</strain>
        <tissue evidence="3">Leaf</tissue>
    </source>
</reference>
<feature type="transmembrane region" description="Helical" evidence="1">
    <location>
        <begin position="132"/>
        <end position="151"/>
    </location>
</feature>
<proteinExistence type="predicted"/>
<keyword evidence="4" id="KW-1185">Reference proteome</keyword>